<dbReference type="EMBL" id="LFJN01000020">
    <property type="protein sequence ID" value="KPI38151.1"/>
    <property type="molecule type" value="Genomic_DNA"/>
</dbReference>
<comment type="cofactor">
    <cofactor evidence="1">
        <name>Mg(2+)</name>
        <dbReference type="ChEBI" id="CHEBI:18420"/>
    </cofactor>
</comment>
<gene>
    <name evidence="16" type="ORF">AB675_1170</name>
</gene>
<evidence type="ECO:0000256" key="6">
    <source>
        <dbReference type="ARBA" id="ARBA00022759"/>
    </source>
</evidence>
<keyword evidence="7" id="KW-0227">DNA damage</keyword>
<comment type="subcellular location">
    <subcellularLocation>
        <location evidence="2">Nucleus</location>
    </subcellularLocation>
</comment>
<keyword evidence="10" id="KW-0233">DNA recombination</keyword>
<feature type="region of interest" description="Disordered" evidence="14">
    <location>
        <begin position="23"/>
        <end position="150"/>
    </location>
</feature>
<dbReference type="CDD" id="cd20085">
    <property type="entry name" value="XPF_nuclease_Mms4"/>
    <property type="match status" value="1"/>
</dbReference>
<dbReference type="Gene3D" id="1.10.150.670">
    <property type="entry name" value="Crossover junction endonuclease EME1, DNA-binding domain"/>
    <property type="match status" value="1"/>
</dbReference>
<evidence type="ECO:0000256" key="11">
    <source>
        <dbReference type="ARBA" id="ARBA00023204"/>
    </source>
</evidence>
<dbReference type="GO" id="GO:0046872">
    <property type="term" value="F:metal ion binding"/>
    <property type="evidence" value="ECO:0007669"/>
    <property type="project" value="UniProtKB-KW"/>
</dbReference>
<proteinExistence type="inferred from homology"/>
<dbReference type="GO" id="GO:0000712">
    <property type="term" value="P:resolution of meiotic recombination intermediates"/>
    <property type="evidence" value="ECO:0007669"/>
    <property type="project" value="TreeGrafter"/>
</dbReference>
<keyword evidence="9" id="KW-0460">Magnesium</keyword>
<evidence type="ECO:0000256" key="7">
    <source>
        <dbReference type="ARBA" id="ARBA00022763"/>
    </source>
</evidence>
<feature type="compositionally biased region" description="Basic and acidic residues" evidence="14">
    <location>
        <begin position="70"/>
        <end position="79"/>
    </location>
</feature>
<dbReference type="GO" id="GO:0031573">
    <property type="term" value="P:mitotic intra-S DNA damage checkpoint signaling"/>
    <property type="evidence" value="ECO:0007669"/>
    <property type="project" value="TreeGrafter"/>
</dbReference>
<evidence type="ECO:0000256" key="1">
    <source>
        <dbReference type="ARBA" id="ARBA00001946"/>
    </source>
</evidence>
<dbReference type="AlphaFoldDB" id="A0A0N0NKH8"/>
<dbReference type="GO" id="GO:0048476">
    <property type="term" value="C:Holliday junction resolvase complex"/>
    <property type="evidence" value="ECO:0007669"/>
    <property type="project" value="InterPro"/>
</dbReference>
<keyword evidence="12" id="KW-0539">Nucleus</keyword>
<keyword evidence="5" id="KW-0479">Metal-binding</keyword>
<sequence>MEIICIDSSPPVSPYRTAKVVERLRTSPRRRPGPSIYSVDDFDSTGDLEPQQERPTKRRRSSSPRSSARKTVDEFDHVFDLPAGWDAPSSSAPARSDTRKTRKQRPADIDDIEFTSSAPQPGTSRPERNEHVHILSSDSITADDIRPSQSNYSNLVDKVLGYTSVDRDVGVLNKNRKGLHPSEPPENKERDAADIIEFSSQAHPASGNQQAGPSARHRADTADKEAQKAAKEAEKEAEKRRKREARAEVEKEKQKAKDLAEVNKAKTNKKETSKEMILIMPGETQGLSLGNQVTEYMRQHDVQIKFADEEVTLDNVEPWLHAGKVVQWKRKVQATYNEDEGQWMPTGRSRTEDESHIAMLLSGLEFAQIGMGNEEGDEIALSVMKKHFDQHVAGLRFRYPGRRLIYIIQGLYAWLKRNENTKNREYVAAVRAEVVDQPPSQPKKRKTAKPAQQFRAITNDVVEDIQLYLQVQHQPLVIHHTTSDAATASQILAFTQSLSSRPYRVVELEHNLKSASFYMGAGQFKGGDDAQETFVRMLEEQQRVTPSIAQSIVFKYSSPRELVEAFRQNDNMLLENMRKSTNKDGGFSDKRIGPVISKRMHKVFLGRDPEATSGMS</sequence>
<evidence type="ECO:0000256" key="9">
    <source>
        <dbReference type="ARBA" id="ARBA00022842"/>
    </source>
</evidence>
<feature type="compositionally biased region" description="Polar residues" evidence="14">
    <location>
        <begin position="114"/>
        <end position="123"/>
    </location>
</feature>
<keyword evidence="13" id="KW-0469">Meiosis</keyword>
<dbReference type="Proteomes" id="UP000038010">
    <property type="component" value="Unassembled WGS sequence"/>
</dbReference>
<dbReference type="STRING" id="1664694.A0A0N0NKH8"/>
<evidence type="ECO:0000256" key="2">
    <source>
        <dbReference type="ARBA" id="ARBA00004123"/>
    </source>
</evidence>
<feature type="domain" description="ERCC4" evidence="15">
    <location>
        <begin position="327"/>
        <end position="492"/>
    </location>
</feature>
<feature type="compositionally biased region" description="Polar residues" evidence="14">
    <location>
        <begin position="203"/>
        <end position="212"/>
    </location>
</feature>
<reference evidence="16 17" key="1">
    <citation type="submission" date="2015-06" db="EMBL/GenBank/DDBJ databases">
        <title>Draft genome of the ant-associated black yeast Phialophora attae CBS 131958.</title>
        <authorList>
            <person name="Moreno L.F."/>
            <person name="Stielow B.J."/>
            <person name="de Hoog S."/>
            <person name="Vicente V.A."/>
            <person name="Weiss V.A."/>
            <person name="de Vries M."/>
            <person name="Cruz L.M."/>
            <person name="Souza E.M."/>
        </authorList>
    </citation>
    <scope>NUCLEOTIDE SEQUENCE [LARGE SCALE GENOMIC DNA]</scope>
    <source>
        <strain evidence="16 17">CBS 131958</strain>
    </source>
</reference>
<dbReference type="GO" id="GO:0006302">
    <property type="term" value="P:double-strand break repair"/>
    <property type="evidence" value="ECO:0007669"/>
    <property type="project" value="TreeGrafter"/>
</dbReference>
<keyword evidence="11" id="KW-0234">DNA repair</keyword>
<dbReference type="GO" id="GO:0008821">
    <property type="term" value="F:crossover junction DNA endonuclease activity"/>
    <property type="evidence" value="ECO:0007669"/>
    <property type="project" value="TreeGrafter"/>
</dbReference>
<dbReference type="Gene3D" id="3.40.50.10130">
    <property type="match status" value="1"/>
</dbReference>
<dbReference type="Pfam" id="PF21292">
    <property type="entry name" value="EME1-MUS81_C"/>
    <property type="match status" value="1"/>
</dbReference>
<dbReference type="GO" id="GO:0005634">
    <property type="term" value="C:nucleus"/>
    <property type="evidence" value="ECO:0007669"/>
    <property type="project" value="UniProtKB-SubCell"/>
</dbReference>
<keyword evidence="8" id="KW-0378">Hydrolase</keyword>
<dbReference type="Pfam" id="PF02732">
    <property type="entry name" value="ERCC4"/>
    <property type="match status" value="1"/>
</dbReference>
<dbReference type="InterPro" id="IPR047521">
    <property type="entry name" value="XPF_nuclease_EME1_ascomycetes"/>
</dbReference>
<dbReference type="GeneID" id="28732451"/>
<accession>A0A0N0NKH8</accession>
<protein>
    <submittedName>
        <fullName evidence="16">Crossover junction endonuclease eme1</fullName>
    </submittedName>
</protein>
<dbReference type="PANTHER" id="PTHR21077:SF5">
    <property type="entry name" value="CROSSOVER JUNCTION ENDONUCLEASE MMS4"/>
    <property type="match status" value="1"/>
</dbReference>
<dbReference type="PANTHER" id="PTHR21077">
    <property type="entry name" value="EME1 PROTEIN"/>
    <property type="match status" value="1"/>
</dbReference>
<dbReference type="InterPro" id="IPR042530">
    <property type="entry name" value="EME1/EME2_C"/>
</dbReference>
<evidence type="ECO:0000256" key="8">
    <source>
        <dbReference type="ARBA" id="ARBA00022801"/>
    </source>
</evidence>
<dbReference type="VEuPathDB" id="FungiDB:AB675_1170"/>
<evidence type="ECO:0000256" key="13">
    <source>
        <dbReference type="ARBA" id="ARBA00023254"/>
    </source>
</evidence>
<keyword evidence="4" id="KW-0540">Nuclease</keyword>
<evidence type="ECO:0000259" key="15">
    <source>
        <dbReference type="Pfam" id="PF02732"/>
    </source>
</evidence>
<organism evidence="16 17">
    <name type="scientific">Cyphellophora attinorum</name>
    <dbReference type="NCBI Taxonomy" id="1664694"/>
    <lineage>
        <taxon>Eukaryota</taxon>
        <taxon>Fungi</taxon>
        <taxon>Dikarya</taxon>
        <taxon>Ascomycota</taxon>
        <taxon>Pezizomycotina</taxon>
        <taxon>Eurotiomycetes</taxon>
        <taxon>Chaetothyriomycetidae</taxon>
        <taxon>Chaetothyriales</taxon>
        <taxon>Cyphellophoraceae</taxon>
        <taxon>Cyphellophora</taxon>
    </lineage>
</organism>
<evidence type="ECO:0000313" key="17">
    <source>
        <dbReference type="Proteomes" id="UP000038010"/>
    </source>
</evidence>
<keyword evidence="6 16" id="KW-0255">Endonuclease</keyword>
<dbReference type="GO" id="GO:0031297">
    <property type="term" value="P:replication fork processing"/>
    <property type="evidence" value="ECO:0007669"/>
    <property type="project" value="TreeGrafter"/>
</dbReference>
<dbReference type="OrthoDB" id="343092at2759"/>
<evidence type="ECO:0000256" key="4">
    <source>
        <dbReference type="ARBA" id="ARBA00022722"/>
    </source>
</evidence>
<dbReference type="InterPro" id="IPR033310">
    <property type="entry name" value="Mms4/EME1/EME2"/>
</dbReference>
<evidence type="ECO:0000256" key="3">
    <source>
        <dbReference type="ARBA" id="ARBA00005313"/>
    </source>
</evidence>
<comment type="caution">
    <text evidence="16">The sequence shown here is derived from an EMBL/GenBank/DDBJ whole genome shotgun (WGS) entry which is preliminary data.</text>
</comment>
<comment type="similarity">
    <text evidence="3">Belongs to the EME1/MMS4 family.</text>
</comment>
<evidence type="ECO:0000256" key="12">
    <source>
        <dbReference type="ARBA" id="ARBA00023242"/>
    </source>
</evidence>
<dbReference type="GO" id="GO:0003677">
    <property type="term" value="F:DNA binding"/>
    <property type="evidence" value="ECO:0007669"/>
    <property type="project" value="InterPro"/>
</dbReference>
<feature type="region of interest" description="Disordered" evidence="14">
    <location>
        <begin position="203"/>
        <end position="270"/>
    </location>
</feature>
<keyword evidence="17" id="KW-1185">Reference proteome</keyword>
<evidence type="ECO:0000256" key="10">
    <source>
        <dbReference type="ARBA" id="ARBA00023172"/>
    </source>
</evidence>
<dbReference type="InterPro" id="IPR006166">
    <property type="entry name" value="ERCC4_domain"/>
</dbReference>
<evidence type="ECO:0000256" key="14">
    <source>
        <dbReference type="SAM" id="MobiDB-lite"/>
    </source>
</evidence>
<feature type="compositionally biased region" description="Basic and acidic residues" evidence="14">
    <location>
        <begin position="217"/>
        <end position="270"/>
    </location>
</feature>
<name>A0A0N0NKH8_9EURO</name>
<evidence type="ECO:0000313" key="16">
    <source>
        <dbReference type="EMBL" id="KPI38151.1"/>
    </source>
</evidence>
<dbReference type="RefSeq" id="XP_017998114.1">
    <property type="nucleotide sequence ID" value="XM_018140581.1"/>
</dbReference>
<evidence type="ECO:0000256" key="5">
    <source>
        <dbReference type="ARBA" id="ARBA00022723"/>
    </source>
</evidence>